<evidence type="ECO:0000259" key="6">
    <source>
        <dbReference type="PROSITE" id="PS50089"/>
    </source>
</evidence>
<dbReference type="PROSITE" id="PS50089">
    <property type="entry name" value="ZF_RING_2"/>
    <property type="match status" value="1"/>
</dbReference>
<proteinExistence type="predicted"/>
<feature type="domain" description="RING-type" evidence="6">
    <location>
        <begin position="27"/>
        <end position="64"/>
    </location>
</feature>
<sequence>MTSTQQTGVPFERIRGSPGFNVNNLECSICHELLWKPVACRTCETPFCSICINQWLINHPNQCPNQCQIFAERKCPPFIVKLLSQLQIACFYQSTGCNEIISYEGLDKHEIECNFQSQQCPGCQLQIIKEDFDNHISNCTSIELTCQDCKIVYKRGDADRKHTENICLKEQIRQLRDEYKENKREMHELTLQLHEMRLLSMCITNSYIFNKDNERIMNLDPLIKKIRITFDDLDGTLDKLSCISAEYRGLKWTGISSMHKSYAIQKYPKSGYATSFTSDGSSTIVFFKDDASIGVKNSNEKFTFVSVTACAAWADNLQVTITGCRNSIEINKHTAILLFGKPQLILLYWKDMDKIIFKSYSSSAHPDSGGSNCTHVVLSQLTIGQEKNFPLFRQRNQIVSLDRKEFIEIKLIEIAALADKRDTSKHQQ</sequence>
<gene>
    <name evidence="8" type="ORF">OTI717_LOCUS29426</name>
</gene>
<keyword evidence="1 4" id="KW-0479">Metal-binding</keyword>
<protein>
    <recommendedName>
        <fullName evidence="10">RING-type E3 ubiquitin transferase</fullName>
    </recommendedName>
</protein>
<evidence type="ECO:0000313" key="8">
    <source>
        <dbReference type="EMBL" id="CAF4008730.1"/>
    </source>
</evidence>
<evidence type="ECO:0000256" key="5">
    <source>
        <dbReference type="SAM" id="Coils"/>
    </source>
</evidence>
<dbReference type="InterPro" id="IPR013083">
    <property type="entry name" value="Znf_RING/FYVE/PHD"/>
</dbReference>
<name>A0A819P7U9_9BILA</name>
<feature type="coiled-coil region" evidence="5">
    <location>
        <begin position="158"/>
        <end position="192"/>
    </location>
</feature>
<keyword evidence="2 4" id="KW-0863">Zinc-finger</keyword>
<evidence type="ECO:0000256" key="1">
    <source>
        <dbReference type="ARBA" id="ARBA00022723"/>
    </source>
</evidence>
<dbReference type="Proteomes" id="UP000663823">
    <property type="component" value="Unassembled WGS sequence"/>
</dbReference>
<organism evidence="8 9">
    <name type="scientific">Rotaria sordida</name>
    <dbReference type="NCBI Taxonomy" id="392033"/>
    <lineage>
        <taxon>Eukaryota</taxon>
        <taxon>Metazoa</taxon>
        <taxon>Spiralia</taxon>
        <taxon>Gnathifera</taxon>
        <taxon>Rotifera</taxon>
        <taxon>Eurotatoria</taxon>
        <taxon>Bdelloidea</taxon>
        <taxon>Philodinida</taxon>
        <taxon>Philodinidae</taxon>
        <taxon>Rotaria</taxon>
    </lineage>
</organism>
<reference evidence="8" key="1">
    <citation type="submission" date="2021-02" db="EMBL/GenBank/DDBJ databases">
        <authorList>
            <person name="Nowell W R."/>
        </authorList>
    </citation>
    <scope>NUCLEOTIDE SEQUENCE</scope>
</reference>
<evidence type="ECO:0000256" key="3">
    <source>
        <dbReference type="ARBA" id="ARBA00022833"/>
    </source>
</evidence>
<feature type="zinc finger region" description="TRAF-type" evidence="4">
    <location>
        <begin position="109"/>
        <end position="150"/>
    </location>
</feature>
<dbReference type="AlphaFoldDB" id="A0A819P7U9"/>
<dbReference type="InterPro" id="IPR001841">
    <property type="entry name" value="Znf_RING"/>
</dbReference>
<evidence type="ECO:0000256" key="2">
    <source>
        <dbReference type="ARBA" id="ARBA00022771"/>
    </source>
</evidence>
<dbReference type="SUPFAM" id="SSF57850">
    <property type="entry name" value="RING/U-box"/>
    <property type="match status" value="1"/>
</dbReference>
<accession>A0A819P7U9</accession>
<dbReference type="Gene3D" id="3.30.40.10">
    <property type="entry name" value="Zinc/RING finger domain, C3HC4 (zinc finger)"/>
    <property type="match status" value="2"/>
</dbReference>
<dbReference type="EMBL" id="CAJOAX010007404">
    <property type="protein sequence ID" value="CAF4008730.1"/>
    <property type="molecule type" value="Genomic_DNA"/>
</dbReference>
<evidence type="ECO:0000259" key="7">
    <source>
        <dbReference type="PROSITE" id="PS50145"/>
    </source>
</evidence>
<dbReference type="PROSITE" id="PS50145">
    <property type="entry name" value="ZF_TRAF"/>
    <property type="match status" value="1"/>
</dbReference>
<dbReference type="SUPFAM" id="SSF49599">
    <property type="entry name" value="TRAF domain-like"/>
    <property type="match status" value="1"/>
</dbReference>
<keyword evidence="3 4" id="KW-0862">Zinc</keyword>
<dbReference type="PANTHER" id="PTHR10131">
    <property type="entry name" value="TNF RECEPTOR ASSOCIATED FACTOR"/>
    <property type="match status" value="1"/>
</dbReference>
<dbReference type="InterPro" id="IPR001293">
    <property type="entry name" value="Znf_TRAF"/>
</dbReference>
<dbReference type="GO" id="GO:0008270">
    <property type="term" value="F:zinc ion binding"/>
    <property type="evidence" value="ECO:0007669"/>
    <property type="project" value="UniProtKB-KW"/>
</dbReference>
<evidence type="ECO:0008006" key="10">
    <source>
        <dbReference type="Google" id="ProtNLM"/>
    </source>
</evidence>
<feature type="domain" description="TRAF-type" evidence="7">
    <location>
        <begin position="109"/>
        <end position="150"/>
    </location>
</feature>
<keyword evidence="5" id="KW-0175">Coiled coil</keyword>
<comment type="caution">
    <text evidence="8">The sequence shown here is derived from an EMBL/GenBank/DDBJ whole genome shotgun (WGS) entry which is preliminary data.</text>
</comment>
<evidence type="ECO:0000256" key="4">
    <source>
        <dbReference type="PROSITE-ProRule" id="PRU00207"/>
    </source>
</evidence>
<dbReference type="PANTHER" id="PTHR10131:SF94">
    <property type="entry name" value="TNF RECEPTOR-ASSOCIATED FACTOR 4"/>
    <property type="match status" value="1"/>
</dbReference>
<evidence type="ECO:0000313" key="9">
    <source>
        <dbReference type="Proteomes" id="UP000663823"/>
    </source>
</evidence>